<keyword evidence="1" id="KW-1133">Transmembrane helix</keyword>
<sequence>MMIKCPYCHKDLTNDSMYCTYCGKSIKKISEKTISDKVYKENPRKNHFASIGLILFFFALIVLDFILASIVASSGNNAVFVFQISLVFYLLSMFCGLLSIIIDYKDKKKGYRQTGSYGIAIVCILLPFYISLLNLTKVILK</sequence>
<protein>
    <recommendedName>
        <fullName evidence="4">Zinc-ribbon domain-containing protein</fullName>
    </recommendedName>
</protein>
<dbReference type="BioCyc" id="ECAT999415-HMP:GTTI-215-MONOMER"/>
<dbReference type="RefSeq" id="WP_004801217.1">
    <property type="nucleotide sequence ID" value="NZ_AUGJ01000009.1"/>
</dbReference>
<reference evidence="2 3" key="1">
    <citation type="submission" date="2013-02" db="EMBL/GenBank/DDBJ databases">
        <title>The Genome Sequence of Lactobacillus catenaformis F0143.</title>
        <authorList>
            <consortium name="The Broad Institute Genome Sequencing Platform"/>
            <person name="Earl A."/>
            <person name="Ward D."/>
            <person name="Feldgarden M."/>
            <person name="Gevers D."/>
            <person name="Izard J."/>
            <person name="Blanton J.M."/>
            <person name="Mathney J."/>
            <person name="Dewhirst F.E."/>
            <person name="Young S.K."/>
            <person name="Zeng Q."/>
            <person name="Gargeya S."/>
            <person name="Fitzgerald M."/>
            <person name="Haas B."/>
            <person name="Abouelleil A."/>
            <person name="Alvarado L."/>
            <person name="Arachchi H.M."/>
            <person name="Berlin A."/>
            <person name="Chapman S.B."/>
            <person name="Gearin G."/>
            <person name="Goldberg J."/>
            <person name="Griggs A."/>
            <person name="Gujja S."/>
            <person name="Hansen M."/>
            <person name="Heiman D."/>
            <person name="Howarth C."/>
            <person name="Larimer J."/>
            <person name="Lui A."/>
            <person name="MacDonald P.J.P."/>
            <person name="McCowen C."/>
            <person name="Montmayeur A."/>
            <person name="Murphy C."/>
            <person name="Neiman D."/>
            <person name="Pearson M."/>
            <person name="Priest M."/>
            <person name="Roberts A."/>
            <person name="Saif S."/>
            <person name="Shea T."/>
            <person name="Sisk P."/>
            <person name="Stolte C."/>
            <person name="Sykes S."/>
            <person name="Wortman J."/>
            <person name="Nusbaum C."/>
            <person name="Birren B."/>
        </authorList>
    </citation>
    <scope>NUCLEOTIDE SEQUENCE [LARGE SCALE GENOMIC DNA]</scope>
    <source>
        <strain evidence="2 3">OT 569</strain>
    </source>
</reference>
<comment type="caution">
    <text evidence="2">The sequence shown here is derived from an EMBL/GenBank/DDBJ whole genome shotgun (WGS) entry which is preliminary data.</text>
</comment>
<dbReference type="Proteomes" id="UP000011758">
    <property type="component" value="Unassembled WGS sequence"/>
</dbReference>
<evidence type="ECO:0000256" key="1">
    <source>
        <dbReference type="SAM" id="Phobius"/>
    </source>
</evidence>
<accession>M2PPD0</accession>
<keyword evidence="1" id="KW-0812">Transmembrane</keyword>
<dbReference type="STRING" id="999415.HMPREF9943_00206"/>
<evidence type="ECO:0008006" key="4">
    <source>
        <dbReference type="Google" id="ProtNLM"/>
    </source>
</evidence>
<organism evidence="2 3">
    <name type="scientific">Eggerthia catenaformis OT 569 = DSM 20559</name>
    <dbReference type="NCBI Taxonomy" id="999415"/>
    <lineage>
        <taxon>Bacteria</taxon>
        <taxon>Bacillati</taxon>
        <taxon>Bacillota</taxon>
        <taxon>Erysipelotrichia</taxon>
        <taxon>Erysipelotrichales</taxon>
        <taxon>Coprobacillaceae</taxon>
        <taxon>Eggerthia</taxon>
    </lineage>
</organism>
<keyword evidence="3" id="KW-1185">Reference proteome</keyword>
<dbReference type="AlphaFoldDB" id="M2PPD0"/>
<feature type="transmembrane region" description="Helical" evidence="1">
    <location>
        <begin position="114"/>
        <end position="132"/>
    </location>
</feature>
<evidence type="ECO:0000313" key="3">
    <source>
        <dbReference type="Proteomes" id="UP000011758"/>
    </source>
</evidence>
<keyword evidence="1" id="KW-0472">Membrane</keyword>
<feature type="transmembrane region" description="Helical" evidence="1">
    <location>
        <begin position="48"/>
        <end position="72"/>
    </location>
</feature>
<evidence type="ECO:0000313" key="2">
    <source>
        <dbReference type="EMBL" id="EMD17419.1"/>
    </source>
</evidence>
<proteinExistence type="predicted"/>
<name>M2PPD0_9FIRM</name>
<dbReference type="eggNOG" id="ENOG50327DB">
    <property type="taxonomic scope" value="Bacteria"/>
</dbReference>
<gene>
    <name evidence="2" type="ORF">HMPREF9943_00206</name>
</gene>
<feature type="transmembrane region" description="Helical" evidence="1">
    <location>
        <begin position="78"/>
        <end position="102"/>
    </location>
</feature>
<dbReference type="OrthoDB" id="1651409at2"/>
<dbReference type="EMBL" id="AGEJ01000005">
    <property type="protein sequence ID" value="EMD17419.1"/>
    <property type="molecule type" value="Genomic_DNA"/>
</dbReference>